<evidence type="ECO:0000313" key="2">
    <source>
        <dbReference type="EMBL" id="CAL1536176.1"/>
    </source>
</evidence>
<reference evidence="2 3" key="1">
    <citation type="submission" date="2024-04" db="EMBL/GenBank/DDBJ databases">
        <authorList>
            <consortium name="Genoscope - CEA"/>
            <person name="William W."/>
        </authorList>
    </citation>
    <scope>NUCLEOTIDE SEQUENCE [LARGE SCALE GENOMIC DNA]</scope>
</reference>
<dbReference type="Proteomes" id="UP001497497">
    <property type="component" value="Unassembled WGS sequence"/>
</dbReference>
<protein>
    <submittedName>
        <fullName evidence="2">Uncharacterized protein</fullName>
    </submittedName>
</protein>
<dbReference type="AlphaFoldDB" id="A0AAV2HTC7"/>
<feature type="region of interest" description="Disordered" evidence="1">
    <location>
        <begin position="117"/>
        <end position="138"/>
    </location>
</feature>
<evidence type="ECO:0000256" key="1">
    <source>
        <dbReference type="SAM" id="MobiDB-lite"/>
    </source>
</evidence>
<feature type="region of interest" description="Disordered" evidence="1">
    <location>
        <begin position="257"/>
        <end position="320"/>
    </location>
</feature>
<accession>A0AAV2HTC7</accession>
<proteinExistence type="predicted"/>
<dbReference type="EMBL" id="CAXITT010000222">
    <property type="protein sequence ID" value="CAL1536176.1"/>
    <property type="molecule type" value="Genomic_DNA"/>
</dbReference>
<comment type="caution">
    <text evidence="2">The sequence shown here is derived from an EMBL/GenBank/DDBJ whole genome shotgun (WGS) entry which is preliminary data.</text>
</comment>
<feature type="compositionally biased region" description="Polar residues" evidence="1">
    <location>
        <begin position="298"/>
        <end position="320"/>
    </location>
</feature>
<gene>
    <name evidence="2" type="ORF">GSLYS_00010089001</name>
</gene>
<keyword evidence="3" id="KW-1185">Reference proteome</keyword>
<feature type="compositionally biased region" description="Basic and acidic residues" evidence="1">
    <location>
        <begin position="59"/>
        <end position="68"/>
    </location>
</feature>
<organism evidence="2 3">
    <name type="scientific">Lymnaea stagnalis</name>
    <name type="common">Great pond snail</name>
    <name type="synonym">Helix stagnalis</name>
    <dbReference type="NCBI Taxonomy" id="6523"/>
    <lineage>
        <taxon>Eukaryota</taxon>
        <taxon>Metazoa</taxon>
        <taxon>Spiralia</taxon>
        <taxon>Lophotrochozoa</taxon>
        <taxon>Mollusca</taxon>
        <taxon>Gastropoda</taxon>
        <taxon>Heterobranchia</taxon>
        <taxon>Euthyneura</taxon>
        <taxon>Panpulmonata</taxon>
        <taxon>Hygrophila</taxon>
        <taxon>Lymnaeoidea</taxon>
        <taxon>Lymnaeidae</taxon>
        <taxon>Lymnaea</taxon>
    </lineage>
</organism>
<name>A0AAV2HTC7_LYMST</name>
<sequence>MKSKMLSLLHGESYSKSLVPTGECIQQIQALKTGMCKTFQLSQELKGNTRQSARLAAKRRTELTKKEATQNSTATNVSNSPNIPNASTSSVAGNSTLELDSEKPETNIAKTGETATPVCLKSSQPPPPPPLPSHVTESVFPKSVQPGESLTLGLPHPLQSITNTTPSHLKRCSPRVNSATARKNGTICGSATSLTSSFSGSVHSVDGPFLTPMLTTRMLKAHKRSHSNSSIESQSTPLSVPCFQAELTSSNPIARLRATQINRSPGGTPVRSKSAMEPSEPLHKALFTAMKSKFKNVKTPSPKSGNSSRNNSALNSTFSP</sequence>
<feature type="region of interest" description="Disordered" evidence="1">
    <location>
        <begin position="59"/>
        <end position="101"/>
    </location>
</feature>
<feature type="compositionally biased region" description="Polar residues" evidence="1">
    <location>
        <begin position="69"/>
        <end position="98"/>
    </location>
</feature>
<evidence type="ECO:0000313" key="3">
    <source>
        <dbReference type="Proteomes" id="UP001497497"/>
    </source>
</evidence>